<organism evidence="9 10">
    <name type="scientific">Thermanaerosceptrum fracticalcis</name>
    <dbReference type="NCBI Taxonomy" id="1712410"/>
    <lineage>
        <taxon>Bacteria</taxon>
        <taxon>Bacillati</taxon>
        <taxon>Bacillota</taxon>
        <taxon>Clostridia</taxon>
        <taxon>Eubacteriales</taxon>
        <taxon>Peptococcaceae</taxon>
        <taxon>Thermanaerosceptrum</taxon>
    </lineage>
</organism>
<keyword evidence="10" id="KW-1185">Reference proteome</keyword>
<dbReference type="KEGG" id="tfr:BR63_01740"/>
<dbReference type="InterPro" id="IPR028366">
    <property type="entry name" value="PhoU"/>
</dbReference>
<evidence type="ECO:0000256" key="6">
    <source>
        <dbReference type="ARBA" id="ARBA00022592"/>
    </source>
</evidence>
<dbReference type="EMBL" id="CP045798">
    <property type="protein sequence ID" value="QNB45153.1"/>
    <property type="molecule type" value="Genomic_DNA"/>
</dbReference>
<dbReference type="OrthoDB" id="9814256at2"/>
<evidence type="ECO:0000256" key="1">
    <source>
        <dbReference type="ARBA" id="ARBA00004496"/>
    </source>
</evidence>
<dbReference type="GO" id="GO:0006817">
    <property type="term" value="P:phosphate ion transport"/>
    <property type="evidence" value="ECO:0007669"/>
    <property type="project" value="UniProtKB-KW"/>
</dbReference>
<proteinExistence type="inferred from homology"/>
<feature type="domain" description="PhoU" evidence="8">
    <location>
        <begin position="18"/>
        <end position="105"/>
    </location>
</feature>
<comment type="function">
    <text evidence="7">Plays a role in the regulation of phosphate uptake.</text>
</comment>
<dbReference type="FunFam" id="1.20.58.220:FF:000004">
    <property type="entry name" value="Phosphate-specific transport system accessory protein PhoU"/>
    <property type="match status" value="1"/>
</dbReference>
<dbReference type="InterPro" id="IPR038078">
    <property type="entry name" value="PhoU-like_sf"/>
</dbReference>
<accession>A0A7G6DZ99</accession>
<dbReference type="InterPro" id="IPR026022">
    <property type="entry name" value="PhoU_dom"/>
</dbReference>
<dbReference type="RefSeq" id="WP_034423917.1">
    <property type="nucleotide sequence ID" value="NZ_CP045798.1"/>
</dbReference>
<reference evidence="9 10" key="1">
    <citation type="journal article" date="2019" name="Front. Microbiol.">
        <title>Thermoanaerosceptrum fracticalcis gen. nov. sp. nov., a Novel Fumarate-Fermenting Microorganism From a Deep Fractured Carbonate Aquifer of the US Great Basin.</title>
        <authorList>
            <person name="Hamilton-Brehm S.D."/>
            <person name="Stewart L.E."/>
            <person name="Zavarin M."/>
            <person name="Caldwell M."/>
            <person name="Lawson P.A."/>
            <person name="Onstott T.C."/>
            <person name="Grzymski J."/>
            <person name="Neveux I."/>
            <person name="Lollar B.S."/>
            <person name="Russell C.E."/>
            <person name="Moser D.P."/>
        </authorList>
    </citation>
    <scope>NUCLEOTIDE SEQUENCE [LARGE SCALE GENOMIC DNA]</scope>
    <source>
        <strain evidence="9 10">DRI-13</strain>
    </source>
</reference>
<evidence type="ECO:0000256" key="5">
    <source>
        <dbReference type="ARBA" id="ARBA00022490"/>
    </source>
</evidence>
<keyword evidence="6 7" id="KW-0592">Phosphate transport</keyword>
<evidence type="ECO:0000259" key="8">
    <source>
        <dbReference type="Pfam" id="PF01895"/>
    </source>
</evidence>
<name>A0A7G6DZ99_THEFR</name>
<evidence type="ECO:0000313" key="10">
    <source>
        <dbReference type="Proteomes" id="UP000515847"/>
    </source>
</evidence>
<dbReference type="PANTHER" id="PTHR42930">
    <property type="entry name" value="PHOSPHATE-SPECIFIC TRANSPORT SYSTEM ACCESSORY PROTEIN PHOU"/>
    <property type="match status" value="1"/>
</dbReference>
<dbReference type="PANTHER" id="PTHR42930:SF3">
    <property type="entry name" value="PHOSPHATE-SPECIFIC TRANSPORT SYSTEM ACCESSORY PROTEIN PHOU"/>
    <property type="match status" value="1"/>
</dbReference>
<dbReference type="SUPFAM" id="SSF109755">
    <property type="entry name" value="PhoU-like"/>
    <property type="match status" value="1"/>
</dbReference>
<dbReference type="GO" id="GO:0030643">
    <property type="term" value="P:intracellular phosphate ion homeostasis"/>
    <property type="evidence" value="ECO:0007669"/>
    <property type="project" value="InterPro"/>
</dbReference>
<evidence type="ECO:0000256" key="4">
    <source>
        <dbReference type="ARBA" id="ARBA00022448"/>
    </source>
</evidence>
<comment type="subunit">
    <text evidence="3 7">Homodimer.</text>
</comment>
<dbReference type="Pfam" id="PF01895">
    <property type="entry name" value="PhoU"/>
    <property type="match status" value="2"/>
</dbReference>
<dbReference type="AlphaFoldDB" id="A0A7G6DZ99"/>
<evidence type="ECO:0000313" key="9">
    <source>
        <dbReference type="EMBL" id="QNB45153.1"/>
    </source>
</evidence>
<protein>
    <recommendedName>
        <fullName evidence="7">Phosphate-specific transport system accessory protein PhoU</fullName>
    </recommendedName>
</protein>
<comment type="subcellular location">
    <subcellularLocation>
        <location evidence="1 7">Cytoplasm</location>
    </subcellularLocation>
</comment>
<evidence type="ECO:0000256" key="7">
    <source>
        <dbReference type="PIRNR" id="PIRNR003107"/>
    </source>
</evidence>
<evidence type="ECO:0000256" key="2">
    <source>
        <dbReference type="ARBA" id="ARBA00008107"/>
    </source>
</evidence>
<sequence>MTTRHSFDESLVELQQQILRMGSLVENMISSSVESLARQDVKLAEKVIDMEKEIDLLEMEIEQRCLKLIATQQPLAKDLRRITAGFKIITDLERMADYSHDIAKVTIRLSGQPLIKPLIDIPRMSVLAQKMVKDALDAYVKEDVELAYQMCKDDDMVDQIYSQIFRELLTYMMEDPRTISQATYLLFVGRYIERIADHATNIGERVIYLVTGEKKELND</sequence>
<keyword evidence="4 7" id="KW-0813">Transport</keyword>
<gene>
    <name evidence="9" type="primary">phoU</name>
    <name evidence="9" type="ORF">BR63_01740</name>
</gene>
<dbReference type="GO" id="GO:0005737">
    <property type="term" value="C:cytoplasm"/>
    <property type="evidence" value="ECO:0007669"/>
    <property type="project" value="UniProtKB-SubCell"/>
</dbReference>
<dbReference type="Proteomes" id="UP000515847">
    <property type="component" value="Chromosome"/>
</dbReference>
<dbReference type="NCBIfam" id="TIGR02135">
    <property type="entry name" value="phoU_full"/>
    <property type="match status" value="1"/>
</dbReference>
<keyword evidence="5 7" id="KW-0963">Cytoplasm</keyword>
<dbReference type="PIRSF" id="PIRSF003107">
    <property type="entry name" value="PhoU"/>
    <property type="match status" value="1"/>
</dbReference>
<feature type="domain" description="PhoU" evidence="8">
    <location>
        <begin position="121"/>
        <end position="206"/>
    </location>
</feature>
<dbReference type="GO" id="GO:0045936">
    <property type="term" value="P:negative regulation of phosphate metabolic process"/>
    <property type="evidence" value="ECO:0007669"/>
    <property type="project" value="InterPro"/>
</dbReference>
<evidence type="ECO:0000256" key="3">
    <source>
        <dbReference type="ARBA" id="ARBA00011738"/>
    </source>
</evidence>
<dbReference type="Gene3D" id="1.20.58.220">
    <property type="entry name" value="Phosphate transport system protein phou homolog 2, domain 2"/>
    <property type="match status" value="1"/>
</dbReference>
<comment type="similarity">
    <text evidence="2 7">Belongs to the PhoU family.</text>
</comment>